<dbReference type="AlphaFoldDB" id="A0A380S7C1"/>
<dbReference type="InterPro" id="IPR007055">
    <property type="entry name" value="BON_dom"/>
</dbReference>
<reference evidence="2 3" key="1">
    <citation type="submission" date="2017-08" db="EMBL/GenBank/DDBJ databases">
        <authorList>
            <person name="de Groot N.N."/>
        </authorList>
    </citation>
    <scope>NUCLEOTIDE SEQUENCE [LARGE SCALE GENOMIC DNA]</scope>
    <source>
        <strain evidence="2 3">HM2</strain>
    </source>
</reference>
<sequence length="416" mass="47297">MRQYFPYRLYSQQLFCRQCQQAVRHDVCAMEEYTTYGGMERGIPLLCVCTHCGTYHVAFSQEFAFCHKDDPQSEYAKVYGHNRIFPGDWLYFDGATRPCVVKSFFQANDREVVVYKRNGLPDEKFEGPKITIDHEVSPEGYRLLPAQCVNTLLGDHVYHVIRKQFGIAIGVVKDESKDKLVVKMDDGLIVFMSYPRYAENPPNDEVVAVVRKHLELLSDGLSEDVSVEAGQGIVYLRGFVDSLATKRKIQTKIGEIAGLRGCVNMVRVRKNSKVSDEDLERQIWDVLDDIAHPIFKYSVKVKSGAAKVTFYYEDEVYPDELKSRIECIPGIVSLNMHGTAILKKNLGKKDLCQKIMDKLASYSFLKNSFVHVTYVGKRFLVEGRVANIVQREFALLAVAGFARSVAVGNRLRILKT</sequence>
<evidence type="ECO:0000313" key="3">
    <source>
        <dbReference type="Proteomes" id="UP000255423"/>
    </source>
</evidence>
<organism evidence="2 3">
    <name type="scientific">Fibrobacter succinogenes</name>
    <name type="common">Bacteroides succinogenes</name>
    <dbReference type="NCBI Taxonomy" id="833"/>
    <lineage>
        <taxon>Bacteria</taxon>
        <taxon>Pseudomonadati</taxon>
        <taxon>Fibrobacterota</taxon>
        <taxon>Fibrobacteria</taxon>
        <taxon>Fibrobacterales</taxon>
        <taxon>Fibrobacteraceae</taxon>
        <taxon>Fibrobacter</taxon>
    </lineage>
</organism>
<dbReference type="Gene3D" id="3.30.1340.30">
    <property type="match status" value="1"/>
</dbReference>
<name>A0A380S7C1_FIBSU</name>
<proteinExistence type="predicted"/>
<dbReference type="Proteomes" id="UP000255423">
    <property type="component" value="Unassembled WGS sequence"/>
</dbReference>
<dbReference type="EMBL" id="UHJL01000004">
    <property type="protein sequence ID" value="SUQ25739.1"/>
    <property type="molecule type" value="Genomic_DNA"/>
</dbReference>
<dbReference type="Pfam" id="PF04972">
    <property type="entry name" value="BON"/>
    <property type="match status" value="1"/>
</dbReference>
<evidence type="ECO:0000259" key="1">
    <source>
        <dbReference type="Pfam" id="PF04972"/>
    </source>
</evidence>
<accession>A0A380S7C1</accession>
<gene>
    <name evidence="2" type="ORF">SAMN05661053_2531</name>
</gene>
<feature type="domain" description="BON" evidence="1">
    <location>
        <begin position="209"/>
        <end position="269"/>
    </location>
</feature>
<protein>
    <submittedName>
        <fullName evidence="2">Osmotically-inducible protein OsmY, contains BON domain</fullName>
    </submittedName>
</protein>
<evidence type="ECO:0000313" key="2">
    <source>
        <dbReference type="EMBL" id="SUQ25739.1"/>
    </source>
</evidence>